<sequence length="158" mass="17439">MHAETAEISWFTGPREDLRPMFELAEDSALQLDAYLPLGRVLVAVVDGVVVGHLQLVDGDRSDVLELKSLAVVESFRGNGIGRALVERAVAECRSQASRTLMVSTAAAGTDNLRFYQRRGFRMLSVERDAFTASTGYPDPIDIDGIPLRDRVWLSMDL</sequence>
<dbReference type="Pfam" id="PF00583">
    <property type="entry name" value="Acetyltransf_1"/>
    <property type="match status" value="1"/>
</dbReference>
<dbReference type="EMBL" id="JBHSRD010000008">
    <property type="protein sequence ID" value="MFC6009301.1"/>
    <property type="molecule type" value="Genomic_DNA"/>
</dbReference>
<keyword evidence="4" id="KW-1185">Reference proteome</keyword>
<keyword evidence="3" id="KW-0012">Acyltransferase</keyword>
<dbReference type="PANTHER" id="PTHR13947">
    <property type="entry name" value="GNAT FAMILY N-ACETYLTRANSFERASE"/>
    <property type="match status" value="1"/>
</dbReference>
<dbReference type="PROSITE" id="PS51186">
    <property type="entry name" value="GNAT"/>
    <property type="match status" value="1"/>
</dbReference>
<keyword evidence="1 3" id="KW-0808">Transferase</keyword>
<proteinExistence type="predicted"/>
<dbReference type="SUPFAM" id="SSF55729">
    <property type="entry name" value="Acyl-CoA N-acyltransferases (Nat)"/>
    <property type="match status" value="1"/>
</dbReference>
<accession>A0ABW1JK90</accession>
<comment type="caution">
    <text evidence="3">The sequence shown here is derived from an EMBL/GenBank/DDBJ whole genome shotgun (WGS) entry which is preliminary data.</text>
</comment>
<dbReference type="InterPro" id="IPR000182">
    <property type="entry name" value="GNAT_dom"/>
</dbReference>
<protein>
    <submittedName>
        <fullName evidence="3">GNAT family N-acetyltransferase</fullName>
        <ecNumber evidence="3">2.3.1.-</ecNumber>
    </submittedName>
</protein>
<evidence type="ECO:0000313" key="3">
    <source>
        <dbReference type="EMBL" id="MFC6009301.1"/>
    </source>
</evidence>
<gene>
    <name evidence="3" type="ORF">ACFQDO_19395</name>
</gene>
<evidence type="ECO:0000259" key="2">
    <source>
        <dbReference type="PROSITE" id="PS51186"/>
    </source>
</evidence>
<dbReference type="GO" id="GO:0016746">
    <property type="term" value="F:acyltransferase activity"/>
    <property type="evidence" value="ECO:0007669"/>
    <property type="project" value="UniProtKB-KW"/>
</dbReference>
<evidence type="ECO:0000256" key="1">
    <source>
        <dbReference type="ARBA" id="ARBA00022679"/>
    </source>
</evidence>
<dbReference type="PANTHER" id="PTHR13947:SF37">
    <property type="entry name" value="LD18367P"/>
    <property type="match status" value="1"/>
</dbReference>
<evidence type="ECO:0000313" key="4">
    <source>
        <dbReference type="Proteomes" id="UP001596189"/>
    </source>
</evidence>
<reference evidence="4" key="1">
    <citation type="journal article" date="2019" name="Int. J. Syst. Evol. Microbiol.">
        <title>The Global Catalogue of Microorganisms (GCM) 10K type strain sequencing project: providing services to taxonomists for standard genome sequencing and annotation.</title>
        <authorList>
            <consortium name="The Broad Institute Genomics Platform"/>
            <consortium name="The Broad Institute Genome Sequencing Center for Infectious Disease"/>
            <person name="Wu L."/>
            <person name="Ma J."/>
        </authorList>
    </citation>
    <scope>NUCLEOTIDE SEQUENCE [LARGE SCALE GENOMIC DNA]</scope>
    <source>
        <strain evidence="4">KACC 14249</strain>
    </source>
</reference>
<dbReference type="RefSeq" id="WP_345717818.1">
    <property type="nucleotide sequence ID" value="NZ_BAABFP010000007.1"/>
</dbReference>
<dbReference type="Gene3D" id="3.40.630.30">
    <property type="match status" value="1"/>
</dbReference>
<dbReference type="EC" id="2.3.1.-" evidence="3"/>
<organism evidence="3 4">
    <name type="scientific">Angustibacter luteus</name>
    <dbReference type="NCBI Taxonomy" id="658456"/>
    <lineage>
        <taxon>Bacteria</taxon>
        <taxon>Bacillati</taxon>
        <taxon>Actinomycetota</taxon>
        <taxon>Actinomycetes</taxon>
        <taxon>Kineosporiales</taxon>
        <taxon>Kineosporiaceae</taxon>
    </lineage>
</organism>
<dbReference type="Proteomes" id="UP001596189">
    <property type="component" value="Unassembled WGS sequence"/>
</dbReference>
<dbReference type="CDD" id="cd04301">
    <property type="entry name" value="NAT_SF"/>
    <property type="match status" value="1"/>
</dbReference>
<dbReference type="InterPro" id="IPR050769">
    <property type="entry name" value="NAT_camello-type"/>
</dbReference>
<name>A0ABW1JK90_9ACTN</name>
<dbReference type="InterPro" id="IPR016181">
    <property type="entry name" value="Acyl_CoA_acyltransferase"/>
</dbReference>
<feature type="domain" description="N-acetyltransferase" evidence="2">
    <location>
        <begin position="1"/>
        <end position="144"/>
    </location>
</feature>